<comment type="caution">
    <text evidence="1">The sequence shown here is derived from an EMBL/GenBank/DDBJ whole genome shotgun (WGS) entry which is preliminary data.</text>
</comment>
<dbReference type="Gene3D" id="3.40.50.2000">
    <property type="entry name" value="Glycogen Phosphorylase B"/>
    <property type="match status" value="2"/>
</dbReference>
<organism evidence="1 2">
    <name type="scientific">Gaopeijia maritima</name>
    <dbReference type="NCBI Taxonomy" id="3119007"/>
    <lineage>
        <taxon>Bacteria</taxon>
        <taxon>Pseudomonadati</taxon>
        <taxon>Gemmatimonadota</taxon>
        <taxon>Longimicrobiia</taxon>
        <taxon>Gaopeijiales</taxon>
        <taxon>Gaopeijiaceae</taxon>
        <taxon>Gaopeijia</taxon>
    </lineage>
</organism>
<dbReference type="Proteomes" id="UP001484239">
    <property type="component" value="Unassembled WGS sequence"/>
</dbReference>
<proteinExistence type="predicted"/>
<evidence type="ECO:0000313" key="2">
    <source>
        <dbReference type="Proteomes" id="UP001484239"/>
    </source>
</evidence>
<dbReference type="Pfam" id="PF13692">
    <property type="entry name" value="Glyco_trans_1_4"/>
    <property type="match status" value="1"/>
</dbReference>
<keyword evidence="1" id="KW-0328">Glycosyltransferase</keyword>
<dbReference type="PANTHER" id="PTHR12526:SF600">
    <property type="entry name" value="GLYCOSYL TRANSFERASE GROUP 1"/>
    <property type="match status" value="1"/>
</dbReference>
<dbReference type="SUPFAM" id="SSF53756">
    <property type="entry name" value="UDP-Glycosyltransferase/glycogen phosphorylase"/>
    <property type="match status" value="1"/>
</dbReference>
<dbReference type="GO" id="GO:0016757">
    <property type="term" value="F:glycosyltransferase activity"/>
    <property type="evidence" value="ECO:0007669"/>
    <property type="project" value="UniProtKB-KW"/>
</dbReference>
<reference evidence="1 2" key="1">
    <citation type="submission" date="2024-02" db="EMBL/GenBank/DDBJ databases">
        <title>A novel Gemmatimonadota bacterium.</title>
        <authorList>
            <person name="Du Z.-J."/>
            <person name="Ye Y.-Q."/>
        </authorList>
    </citation>
    <scope>NUCLEOTIDE SEQUENCE [LARGE SCALE GENOMIC DNA]</scope>
    <source>
        <strain evidence="1 2">DH-20</strain>
    </source>
</reference>
<name>A0ABU9E3W4_9BACT</name>
<dbReference type="CDD" id="cd03801">
    <property type="entry name" value="GT4_PimA-like"/>
    <property type="match status" value="1"/>
</dbReference>
<dbReference type="PANTHER" id="PTHR12526">
    <property type="entry name" value="GLYCOSYLTRANSFERASE"/>
    <property type="match status" value="1"/>
</dbReference>
<gene>
    <name evidence="1" type="ORF">WI372_00340</name>
</gene>
<sequence length="407" mass="45162">MAQILFLTKEVPLPLQANGATLRINPMVRHLARAHDVDLVLVDEARSDAPALLDEAGGFCRSVRRLPHPNLGKLNRLRRTARGLLDPARPPWEMMDPLSGVRGEALLKVLAERPYDAVFAVDGVFDLVARLRRAGRLPQRLVIDWIDAPSLARERHARKWSGTKAKIAHSRIRRIQAWQRRMNQLVDAAIYIADMDRTHSGCADLPNVHVVPNGVLRCEGTFERPPGTPPTIGFLGNMSYGPNVDAAVRLHDRIFRPLAETHPDLRLKVIGRTPAPRVLDLAGPKVEITGEVDSIWPHLAEVDVMVFPMNLGGGLQNKVLEAVEARCAVVVTHVGAAGLGERHLDDLVIRETDEEFRETVAQLLDDPDALARARERSARIRDAFDWSSILPRFEEIVTGVTQPPDGS</sequence>
<keyword evidence="1" id="KW-0808">Transferase</keyword>
<dbReference type="RefSeq" id="WP_405276106.1">
    <property type="nucleotide sequence ID" value="NZ_CP144380.1"/>
</dbReference>
<evidence type="ECO:0000313" key="1">
    <source>
        <dbReference type="EMBL" id="MEK9499424.1"/>
    </source>
</evidence>
<protein>
    <submittedName>
        <fullName evidence="1">Glycosyltransferase family 4 protein</fullName>
        <ecNumber evidence="1">2.4.-.-</ecNumber>
    </submittedName>
</protein>
<accession>A0ABU9E3W4</accession>
<dbReference type="EMBL" id="JBBHLI010000001">
    <property type="protein sequence ID" value="MEK9499424.1"/>
    <property type="molecule type" value="Genomic_DNA"/>
</dbReference>
<keyword evidence="2" id="KW-1185">Reference proteome</keyword>
<dbReference type="EC" id="2.4.-.-" evidence="1"/>